<dbReference type="PROSITE" id="PS50949">
    <property type="entry name" value="HTH_GNTR"/>
    <property type="match status" value="1"/>
</dbReference>
<keyword evidence="6" id="KW-1185">Reference proteome</keyword>
<dbReference type="EMBL" id="ANOG01000599">
    <property type="protein sequence ID" value="EMI18891.1"/>
    <property type="molecule type" value="Genomic_DNA"/>
</dbReference>
<proteinExistence type="predicted"/>
<name>M5RI83_9BACT</name>
<dbReference type="PANTHER" id="PTHR43537:SF24">
    <property type="entry name" value="GLUCONATE OPERON TRANSCRIPTIONAL REPRESSOR"/>
    <property type="match status" value="1"/>
</dbReference>
<dbReference type="SUPFAM" id="SSF46785">
    <property type="entry name" value="Winged helix' DNA-binding domain"/>
    <property type="match status" value="1"/>
</dbReference>
<keyword evidence="1" id="KW-0805">Transcription regulation</keyword>
<dbReference type="InterPro" id="IPR008920">
    <property type="entry name" value="TF_FadR/GntR_C"/>
</dbReference>
<dbReference type="GO" id="GO:0003700">
    <property type="term" value="F:DNA-binding transcription factor activity"/>
    <property type="evidence" value="ECO:0007669"/>
    <property type="project" value="InterPro"/>
</dbReference>
<evidence type="ECO:0000256" key="1">
    <source>
        <dbReference type="ARBA" id="ARBA00023015"/>
    </source>
</evidence>
<dbReference type="SMART" id="SM00895">
    <property type="entry name" value="FCD"/>
    <property type="match status" value="1"/>
</dbReference>
<dbReference type="Pfam" id="PF00392">
    <property type="entry name" value="GntR"/>
    <property type="match status" value="1"/>
</dbReference>
<evidence type="ECO:0000313" key="5">
    <source>
        <dbReference type="EMBL" id="EMI18891.1"/>
    </source>
</evidence>
<comment type="caution">
    <text evidence="5">The sequence shown here is derived from an EMBL/GenBank/DDBJ whole genome shotgun (WGS) entry which is preliminary data.</text>
</comment>
<dbReference type="InterPro" id="IPR000524">
    <property type="entry name" value="Tscrpt_reg_HTH_GntR"/>
</dbReference>
<dbReference type="SUPFAM" id="SSF48008">
    <property type="entry name" value="GntR ligand-binding domain-like"/>
    <property type="match status" value="1"/>
</dbReference>
<reference evidence="5 6" key="1">
    <citation type="journal article" date="2013" name="Mar. Genomics">
        <title>Expression of sulfatases in Rhodopirellula baltica and the diversity of sulfatases in the genus Rhodopirellula.</title>
        <authorList>
            <person name="Wegner C.E."/>
            <person name="Richter-Heitmann T."/>
            <person name="Klindworth A."/>
            <person name="Klockow C."/>
            <person name="Richter M."/>
            <person name="Achstetter T."/>
            <person name="Glockner F.O."/>
            <person name="Harder J."/>
        </authorList>
    </citation>
    <scope>NUCLEOTIDE SEQUENCE [LARGE SCALE GENOMIC DNA]</scope>
    <source>
        <strain evidence="5 6">SM1</strain>
    </source>
</reference>
<sequence length="232" mass="26145">MQQSLAEKSYQYIRGRLQSGDFAPGKRLVNRTLASEIGVSVIPVREAINRLTSEGLVEHVPNAGAYVRQPNRDDLDNLYVLRDALESCAAAEAAKYITEDQLAEFDAILERVKQTSQEIAKQAKGYSSRRQLNRWLDDEEAFHELIIEASRNPLLAKVANDNRAVCAVFAAQRSEPQLLTAAIAKRTWKAKSDLVEALRVGDANHARQLMSDQIQQGRKTVTEFLMRKRRHS</sequence>
<feature type="domain" description="HTH gntR-type" evidence="4">
    <location>
        <begin position="3"/>
        <end position="70"/>
    </location>
</feature>
<dbReference type="Gene3D" id="1.10.10.10">
    <property type="entry name" value="Winged helix-like DNA-binding domain superfamily/Winged helix DNA-binding domain"/>
    <property type="match status" value="1"/>
</dbReference>
<protein>
    <submittedName>
        <fullName evidence="5">Protein containing GntR</fullName>
    </submittedName>
</protein>
<dbReference type="PANTHER" id="PTHR43537">
    <property type="entry name" value="TRANSCRIPTIONAL REGULATOR, GNTR FAMILY"/>
    <property type="match status" value="1"/>
</dbReference>
<evidence type="ECO:0000259" key="4">
    <source>
        <dbReference type="PROSITE" id="PS50949"/>
    </source>
</evidence>
<keyword evidence="2" id="KW-0238">DNA-binding</keyword>
<dbReference type="PATRIC" id="fig|1265738.3.peg.4186"/>
<evidence type="ECO:0000256" key="2">
    <source>
        <dbReference type="ARBA" id="ARBA00023125"/>
    </source>
</evidence>
<dbReference type="GO" id="GO:0003677">
    <property type="term" value="F:DNA binding"/>
    <property type="evidence" value="ECO:0007669"/>
    <property type="project" value="UniProtKB-KW"/>
</dbReference>
<evidence type="ECO:0000256" key="3">
    <source>
        <dbReference type="ARBA" id="ARBA00023163"/>
    </source>
</evidence>
<dbReference type="InterPro" id="IPR036388">
    <property type="entry name" value="WH-like_DNA-bd_sf"/>
</dbReference>
<dbReference type="Proteomes" id="UP000011991">
    <property type="component" value="Unassembled WGS sequence"/>
</dbReference>
<dbReference type="RefSeq" id="WP_008699833.1">
    <property type="nucleotide sequence ID" value="NZ_ANOG01000599.1"/>
</dbReference>
<keyword evidence="3" id="KW-0804">Transcription</keyword>
<dbReference type="CDD" id="cd07377">
    <property type="entry name" value="WHTH_GntR"/>
    <property type="match status" value="1"/>
</dbReference>
<organism evidence="5 6">
    <name type="scientific">Rhodopirellula maiorica SM1</name>
    <dbReference type="NCBI Taxonomy" id="1265738"/>
    <lineage>
        <taxon>Bacteria</taxon>
        <taxon>Pseudomonadati</taxon>
        <taxon>Planctomycetota</taxon>
        <taxon>Planctomycetia</taxon>
        <taxon>Pirellulales</taxon>
        <taxon>Pirellulaceae</taxon>
        <taxon>Novipirellula</taxon>
    </lineage>
</organism>
<dbReference type="OrthoDB" id="9781630at2"/>
<dbReference type="Pfam" id="PF07729">
    <property type="entry name" value="FCD"/>
    <property type="match status" value="1"/>
</dbReference>
<dbReference type="AlphaFoldDB" id="M5RI83"/>
<gene>
    <name evidence="5" type="ORF">RMSM_04181</name>
</gene>
<accession>M5RI83</accession>
<dbReference type="SMART" id="SM00345">
    <property type="entry name" value="HTH_GNTR"/>
    <property type="match status" value="1"/>
</dbReference>
<dbReference type="InterPro" id="IPR011711">
    <property type="entry name" value="GntR_C"/>
</dbReference>
<dbReference type="Gene3D" id="1.20.120.530">
    <property type="entry name" value="GntR ligand-binding domain-like"/>
    <property type="match status" value="1"/>
</dbReference>
<evidence type="ECO:0000313" key="6">
    <source>
        <dbReference type="Proteomes" id="UP000011991"/>
    </source>
</evidence>
<dbReference type="InterPro" id="IPR036390">
    <property type="entry name" value="WH_DNA-bd_sf"/>
</dbReference>